<dbReference type="Proteomes" id="UP000256708">
    <property type="component" value="Unassembled WGS sequence"/>
</dbReference>
<evidence type="ECO:0000313" key="3">
    <source>
        <dbReference type="Proteomes" id="UP000256708"/>
    </source>
</evidence>
<protein>
    <recommendedName>
        <fullName evidence="4">Protein BatD</fullName>
    </recommendedName>
</protein>
<keyword evidence="1" id="KW-0472">Membrane</keyword>
<keyword evidence="1" id="KW-1133">Transmembrane helix</keyword>
<dbReference type="PANTHER" id="PTHR40940:SF2">
    <property type="entry name" value="BATD"/>
    <property type="match status" value="1"/>
</dbReference>
<dbReference type="EMBL" id="QRGR01000010">
    <property type="protein sequence ID" value="RDV15141.1"/>
    <property type="molecule type" value="Genomic_DNA"/>
</dbReference>
<evidence type="ECO:0008006" key="4">
    <source>
        <dbReference type="Google" id="ProtNLM"/>
    </source>
</evidence>
<feature type="transmembrane region" description="Helical" evidence="1">
    <location>
        <begin position="475"/>
        <end position="492"/>
    </location>
</feature>
<dbReference type="InterPro" id="IPR025738">
    <property type="entry name" value="BatD"/>
</dbReference>
<evidence type="ECO:0000256" key="1">
    <source>
        <dbReference type="SAM" id="Phobius"/>
    </source>
</evidence>
<gene>
    <name evidence="2" type="ORF">DXT99_10735</name>
</gene>
<dbReference type="AlphaFoldDB" id="A0A3D8LCH1"/>
<sequence>MPFVTYNLVVPLRHVLMRLFVLLFLLCVAFAGPAWAQQISLELGKSPLPLNQYYTISVKLQDQQLEEYTPFPEIEGFKKSNKYSSTKTIITGGKTTTILTITQNYAALEEGEYVLKPFSMQVNGKTLKSRGMPIEVTPMQLNTPQQLNMPDLLAEDEDSIAADEPEFIDKEDNAFLTVYTDKKEVFVGEGINVVLYFYLAETDQRLLDFYDFANQLTGIMRQLKQPNTWEETFDFTEITPENVIVQGEPYLRFKLYEAVLYPLNLEPLRFPQLKLQMIKYRVAKNPSLLAEDRQEGYKIFYSRERVIPVKELPPHPLRDVVPVGNYSLTESLSKKRVAANKSFTYLFEVNGEGNLAAIMPPAPEVPPGLEFYPPDVRQDVTKRSGRVMGSKTFAYAVLPREPGQYNMGNMLHWIYFNPTTAAYDTLRPSLQVRITGARGSDALVLTRDLGSFYNIIENEDNTLVDVHFFDTIKRYTNIILLVLLLITAFVFLKK</sequence>
<accession>A0A3D8LCH1</accession>
<proteinExistence type="predicted"/>
<dbReference type="PANTHER" id="PTHR40940">
    <property type="entry name" value="PROTEIN BATD-RELATED"/>
    <property type="match status" value="1"/>
</dbReference>
<keyword evidence="3" id="KW-1185">Reference proteome</keyword>
<keyword evidence="1" id="KW-0812">Transmembrane</keyword>
<name>A0A3D8LCH1_9BACT</name>
<reference evidence="3" key="1">
    <citation type="submission" date="2018-08" db="EMBL/GenBank/DDBJ databases">
        <authorList>
            <person name="Liu Z.-W."/>
            <person name="Du Z.-J."/>
        </authorList>
    </citation>
    <scope>NUCLEOTIDE SEQUENCE [LARGE SCALE GENOMIC DNA]</scope>
    <source>
        <strain evidence="3">H4X</strain>
    </source>
</reference>
<evidence type="ECO:0000313" key="2">
    <source>
        <dbReference type="EMBL" id="RDV15141.1"/>
    </source>
</evidence>
<dbReference type="Pfam" id="PF13584">
    <property type="entry name" value="BatD"/>
    <property type="match status" value="2"/>
</dbReference>
<organism evidence="2 3">
    <name type="scientific">Pontibacter diazotrophicus</name>
    <dbReference type="NCBI Taxonomy" id="1400979"/>
    <lineage>
        <taxon>Bacteria</taxon>
        <taxon>Pseudomonadati</taxon>
        <taxon>Bacteroidota</taxon>
        <taxon>Cytophagia</taxon>
        <taxon>Cytophagales</taxon>
        <taxon>Hymenobacteraceae</taxon>
        <taxon>Pontibacter</taxon>
    </lineage>
</organism>
<comment type="caution">
    <text evidence="2">The sequence shown here is derived from an EMBL/GenBank/DDBJ whole genome shotgun (WGS) entry which is preliminary data.</text>
</comment>